<dbReference type="EMBL" id="QFMX01000001">
    <property type="protein sequence ID" value="PZO76982.1"/>
    <property type="molecule type" value="Genomic_DNA"/>
</dbReference>
<feature type="modified residue" description="4-aspartylphosphate" evidence="1">
    <location>
        <position position="63"/>
    </location>
</feature>
<sequence length="132" mass="13809">MSVEPRTPTARLRVFCLEDNPLIAFHLEQMIEDLGHVFAGSLDSFVDLQSESPVDDMDCALVDIDLADGPSGPSAVEWLTAKGVPCAFVTGQEAMAARFADTAVAVVAKPITEAALAAALSLLAAAKRPPTA</sequence>
<dbReference type="SMART" id="SM00448">
    <property type="entry name" value="REC"/>
    <property type="match status" value="1"/>
</dbReference>
<proteinExistence type="predicted"/>
<dbReference type="Proteomes" id="UP000249555">
    <property type="component" value="Unassembled WGS sequence"/>
</dbReference>
<evidence type="ECO:0000313" key="4">
    <source>
        <dbReference type="Proteomes" id="UP000249555"/>
    </source>
</evidence>
<reference evidence="3 4" key="1">
    <citation type="submission" date="2017-08" db="EMBL/GenBank/DDBJ databases">
        <title>Infants hospitalized years apart are colonized by the same room-sourced microbial strains.</title>
        <authorList>
            <person name="Brooks B."/>
            <person name="Olm M.R."/>
            <person name="Firek B.A."/>
            <person name="Baker R."/>
            <person name="Thomas B.C."/>
            <person name="Morowitz M.J."/>
            <person name="Banfield J.F."/>
        </authorList>
    </citation>
    <scope>NUCLEOTIDE SEQUENCE [LARGE SCALE GENOMIC DNA]</scope>
    <source>
        <strain evidence="3">S2_018_000_R3_119</strain>
    </source>
</reference>
<dbReference type="PROSITE" id="PS50110">
    <property type="entry name" value="RESPONSE_REGULATORY"/>
    <property type="match status" value="1"/>
</dbReference>
<name>A0A2W4Z902_9SPHN</name>
<keyword evidence="1" id="KW-0597">Phosphoprotein</keyword>
<organism evidence="3 4">
    <name type="scientific">Sphingomonas taxi</name>
    <dbReference type="NCBI Taxonomy" id="1549858"/>
    <lineage>
        <taxon>Bacteria</taxon>
        <taxon>Pseudomonadati</taxon>
        <taxon>Pseudomonadota</taxon>
        <taxon>Alphaproteobacteria</taxon>
        <taxon>Sphingomonadales</taxon>
        <taxon>Sphingomonadaceae</taxon>
        <taxon>Sphingomonas</taxon>
    </lineage>
</organism>
<dbReference type="InterPro" id="IPR011006">
    <property type="entry name" value="CheY-like_superfamily"/>
</dbReference>
<dbReference type="SUPFAM" id="SSF52172">
    <property type="entry name" value="CheY-like"/>
    <property type="match status" value="1"/>
</dbReference>
<protein>
    <submittedName>
        <fullName evidence="3">Response regulator</fullName>
    </submittedName>
</protein>
<comment type="caution">
    <text evidence="3">The sequence shown here is derived from an EMBL/GenBank/DDBJ whole genome shotgun (WGS) entry which is preliminary data.</text>
</comment>
<dbReference type="Pfam" id="PF00072">
    <property type="entry name" value="Response_reg"/>
    <property type="match status" value="1"/>
</dbReference>
<dbReference type="GO" id="GO:0000160">
    <property type="term" value="P:phosphorelay signal transduction system"/>
    <property type="evidence" value="ECO:0007669"/>
    <property type="project" value="InterPro"/>
</dbReference>
<feature type="domain" description="Response regulatory" evidence="2">
    <location>
        <begin position="13"/>
        <end position="124"/>
    </location>
</feature>
<evidence type="ECO:0000256" key="1">
    <source>
        <dbReference type="PROSITE-ProRule" id="PRU00169"/>
    </source>
</evidence>
<dbReference type="InterPro" id="IPR001789">
    <property type="entry name" value="Sig_transdc_resp-reg_receiver"/>
</dbReference>
<gene>
    <name evidence="3" type="ORF">DI640_00825</name>
</gene>
<dbReference type="Gene3D" id="3.40.50.2300">
    <property type="match status" value="1"/>
</dbReference>
<accession>A0A2W4Z902</accession>
<evidence type="ECO:0000259" key="2">
    <source>
        <dbReference type="PROSITE" id="PS50110"/>
    </source>
</evidence>
<dbReference type="AlphaFoldDB" id="A0A2W4Z902"/>
<evidence type="ECO:0000313" key="3">
    <source>
        <dbReference type="EMBL" id="PZO76982.1"/>
    </source>
</evidence>